<dbReference type="RefSeq" id="WP_377031040.1">
    <property type="nucleotide sequence ID" value="NZ_JBHOMY010000099.1"/>
</dbReference>
<dbReference type="EMBL" id="JBHOMY010000099">
    <property type="protein sequence ID" value="MFC1459368.1"/>
    <property type="molecule type" value="Genomic_DNA"/>
</dbReference>
<organism evidence="1 2">
    <name type="scientific">Microvirga arabica</name>
    <dbReference type="NCBI Taxonomy" id="1128671"/>
    <lineage>
        <taxon>Bacteria</taxon>
        <taxon>Pseudomonadati</taxon>
        <taxon>Pseudomonadota</taxon>
        <taxon>Alphaproteobacteria</taxon>
        <taxon>Hyphomicrobiales</taxon>
        <taxon>Methylobacteriaceae</taxon>
        <taxon>Microvirga</taxon>
    </lineage>
</organism>
<protein>
    <submittedName>
        <fullName evidence="1">Uncharacterized protein</fullName>
    </submittedName>
</protein>
<gene>
    <name evidence="1" type="ORF">ACETIH_22235</name>
</gene>
<proteinExistence type="predicted"/>
<accession>A0ABV6YDN5</accession>
<evidence type="ECO:0000313" key="1">
    <source>
        <dbReference type="EMBL" id="MFC1459368.1"/>
    </source>
</evidence>
<sequence length="92" mass="10051">MPWYNDEGGDYSLQEENHSASFATLVARITGASRSHFQREVQSAVLDKANALMTDVDGEEETIVMKVVVNLRKGGSPVVTVERDTKPEAQAA</sequence>
<name>A0ABV6YDN5_9HYPH</name>
<comment type="caution">
    <text evidence="1">The sequence shown here is derived from an EMBL/GenBank/DDBJ whole genome shotgun (WGS) entry which is preliminary data.</text>
</comment>
<reference evidence="1 2" key="1">
    <citation type="submission" date="2024-09" db="EMBL/GenBank/DDBJ databases">
        <title>Nodulacao em especies de Leguminosae Basais da Amazonia e Caracterizacao dos Rizobios e Bacterias Associadas aos Nodulos.</title>
        <authorList>
            <person name="Jambeiro I.C.A."/>
            <person name="Lopes I.S."/>
            <person name="Aguiar E.R.G.R."/>
            <person name="Santos A.F.J."/>
            <person name="Dos Santos J.M.F."/>
            <person name="Gross E."/>
        </authorList>
    </citation>
    <scope>NUCLEOTIDE SEQUENCE [LARGE SCALE GENOMIC DNA]</scope>
    <source>
        <strain evidence="1 2">BRUESC1165</strain>
    </source>
</reference>
<evidence type="ECO:0000313" key="2">
    <source>
        <dbReference type="Proteomes" id="UP001593940"/>
    </source>
</evidence>
<keyword evidence="2" id="KW-1185">Reference proteome</keyword>
<dbReference type="Proteomes" id="UP001593940">
    <property type="component" value="Unassembled WGS sequence"/>
</dbReference>